<evidence type="ECO:0000313" key="5">
    <source>
        <dbReference type="EMBL" id="SNT51641.1"/>
    </source>
</evidence>
<comment type="similarity">
    <text evidence="1 4">Belongs to the short-chain dehydrogenases/reductases (SDR) family.</text>
</comment>
<accession>A0A239N9R1</accession>
<dbReference type="EMBL" id="FZOF01000033">
    <property type="protein sequence ID" value="SNT51641.1"/>
    <property type="molecule type" value="Genomic_DNA"/>
</dbReference>
<keyword evidence="3" id="KW-0560">Oxidoreductase</keyword>
<dbReference type="GO" id="GO:0016491">
    <property type="term" value="F:oxidoreductase activity"/>
    <property type="evidence" value="ECO:0007669"/>
    <property type="project" value="UniProtKB-KW"/>
</dbReference>
<name>A0A239N9R1_9ACTN</name>
<keyword evidence="2" id="KW-0521">NADP</keyword>
<dbReference type="PANTHER" id="PTHR43490">
    <property type="entry name" value="(+)-NEOMENTHOL DEHYDROGENASE"/>
    <property type="match status" value="1"/>
</dbReference>
<proteinExistence type="inferred from homology"/>
<dbReference type="InterPro" id="IPR020904">
    <property type="entry name" value="Sc_DH/Rdtase_CS"/>
</dbReference>
<dbReference type="PRINTS" id="PR00080">
    <property type="entry name" value="SDRFAMILY"/>
</dbReference>
<dbReference type="AlphaFoldDB" id="A0A239N9R1"/>
<sequence>MTITVITGANKGLGYETARRLIEQGHTVYAGARDSARGEQAATQLGARPLLIDVTDPASVHAAAEAVRAESGHVDLLVNNAGITGRPTTAAEPEAELMRRIYDTNVFGPVRTIHAFLPLLSRPGATVVNVSSGLGSLAVAADPALRASVPGWAPFPAYASSKAALNMLTVLYAQTFSHLAFRAVDPGYTATDLNGHRGIRTVEAGAQTIVEVALGERAAGTLFAGADGELPW</sequence>
<keyword evidence="6" id="KW-1185">Reference proteome</keyword>
<evidence type="ECO:0000256" key="1">
    <source>
        <dbReference type="ARBA" id="ARBA00006484"/>
    </source>
</evidence>
<dbReference type="Gene3D" id="3.40.50.720">
    <property type="entry name" value="NAD(P)-binding Rossmann-like Domain"/>
    <property type="match status" value="1"/>
</dbReference>
<dbReference type="RefSeq" id="WP_089228507.1">
    <property type="nucleotide sequence ID" value="NZ_FZOF01000033.1"/>
</dbReference>
<dbReference type="SUPFAM" id="SSF51735">
    <property type="entry name" value="NAD(P)-binding Rossmann-fold domains"/>
    <property type="match status" value="1"/>
</dbReference>
<reference evidence="5 6" key="1">
    <citation type="submission" date="2017-06" db="EMBL/GenBank/DDBJ databases">
        <authorList>
            <person name="Kim H.J."/>
            <person name="Triplett B.A."/>
        </authorList>
    </citation>
    <scope>NUCLEOTIDE SEQUENCE [LARGE SCALE GENOMIC DNA]</scope>
    <source>
        <strain evidence="5 6">CGMCC 4.1858</strain>
    </source>
</reference>
<dbReference type="PRINTS" id="PR00081">
    <property type="entry name" value="GDHRDH"/>
</dbReference>
<dbReference type="InterPro" id="IPR002347">
    <property type="entry name" value="SDR_fam"/>
</dbReference>
<dbReference type="OrthoDB" id="9781117at2"/>
<evidence type="ECO:0000256" key="2">
    <source>
        <dbReference type="ARBA" id="ARBA00022857"/>
    </source>
</evidence>
<organism evidence="5 6">
    <name type="scientific">Actinacidiphila glaucinigra</name>
    <dbReference type="NCBI Taxonomy" id="235986"/>
    <lineage>
        <taxon>Bacteria</taxon>
        <taxon>Bacillati</taxon>
        <taxon>Actinomycetota</taxon>
        <taxon>Actinomycetes</taxon>
        <taxon>Kitasatosporales</taxon>
        <taxon>Streptomycetaceae</taxon>
        <taxon>Actinacidiphila</taxon>
    </lineage>
</organism>
<dbReference type="PROSITE" id="PS00061">
    <property type="entry name" value="ADH_SHORT"/>
    <property type="match status" value="1"/>
</dbReference>
<protein>
    <submittedName>
        <fullName evidence="5">NAD(P)-dependent dehydrogenase, short-chain alcohol dehydrogenase family</fullName>
    </submittedName>
</protein>
<gene>
    <name evidence="5" type="ORF">SAMN05216252_13320</name>
</gene>
<evidence type="ECO:0000256" key="4">
    <source>
        <dbReference type="RuleBase" id="RU000363"/>
    </source>
</evidence>
<dbReference type="PANTHER" id="PTHR43490:SF99">
    <property type="entry name" value="SHORT-CHAIN DEHYDROGENASE_REDUCTASE"/>
    <property type="match status" value="1"/>
</dbReference>
<dbReference type="GO" id="GO:0016020">
    <property type="term" value="C:membrane"/>
    <property type="evidence" value="ECO:0007669"/>
    <property type="project" value="TreeGrafter"/>
</dbReference>
<evidence type="ECO:0000313" key="6">
    <source>
        <dbReference type="Proteomes" id="UP000198280"/>
    </source>
</evidence>
<dbReference type="InterPro" id="IPR036291">
    <property type="entry name" value="NAD(P)-bd_dom_sf"/>
</dbReference>
<evidence type="ECO:0000256" key="3">
    <source>
        <dbReference type="ARBA" id="ARBA00023002"/>
    </source>
</evidence>
<dbReference type="Pfam" id="PF00106">
    <property type="entry name" value="adh_short"/>
    <property type="match status" value="1"/>
</dbReference>
<dbReference type="Proteomes" id="UP000198280">
    <property type="component" value="Unassembled WGS sequence"/>
</dbReference>